<dbReference type="SUPFAM" id="SSF48452">
    <property type="entry name" value="TPR-like"/>
    <property type="match status" value="1"/>
</dbReference>
<organism evidence="2 3">
    <name type="scientific">Aureibaculum flavum</name>
    <dbReference type="NCBI Taxonomy" id="2795986"/>
    <lineage>
        <taxon>Bacteria</taxon>
        <taxon>Pseudomonadati</taxon>
        <taxon>Bacteroidota</taxon>
        <taxon>Flavobacteriia</taxon>
        <taxon>Flavobacteriales</taxon>
        <taxon>Flavobacteriaceae</taxon>
        <taxon>Aureibaculum</taxon>
    </lineage>
</organism>
<feature type="chain" id="PRO_5045126428" evidence="1">
    <location>
        <begin position="19"/>
        <end position="510"/>
    </location>
</feature>
<keyword evidence="3" id="KW-1185">Reference proteome</keyword>
<name>A0ABS0WVV7_9FLAO</name>
<keyword evidence="2" id="KW-0449">Lipoprotein</keyword>
<evidence type="ECO:0000256" key="1">
    <source>
        <dbReference type="SAM" id="SignalP"/>
    </source>
</evidence>
<dbReference type="InterPro" id="IPR011990">
    <property type="entry name" value="TPR-like_helical_dom_sf"/>
</dbReference>
<dbReference type="EMBL" id="JAEHFJ010000011">
    <property type="protein sequence ID" value="MBJ2176050.1"/>
    <property type="molecule type" value="Genomic_DNA"/>
</dbReference>
<gene>
    <name evidence="2" type="ORF">JBL43_17485</name>
</gene>
<sequence>MKKYIFLFISILVFTACTDGFEEMNIDPNNPVTASSSSILLGAQRSMSRTLLDDNNIFTMLNWVQYSGSLGYRDQTYNFDWNTDQTYNNVALTLNNFELLRKQAIEDKHENYEAIAMIMKAWVFGNFTDMNGDIPYSEALKGTEGVLYPKFDSQESIYRDIILKLEEAHAKINDDQNAAKVDSGSDLFCQGDMLKWKKFANSLRARIYLRMSEVDETTAKAGLEEIFQNPDMYPVLMENADNVGVKFIGETSSANTNVFVQQASTGTLRSVSSTVVEMLCANNDPRRTILLNATQQSIDSVNAGKWSEYEYVGAPPAVKSAFNSFEIKKVSTVGDDIALAYHRPVDVITYAEVKFIQAEAALKGYDVNGTAENLYNEGVVASMKKWGVNDQSSIDQYLLEPFVVFDINKGIEQIINQRYIDQFHGALNTFAMIRRSGYPKLKYVSIGFANENGYPDRMPYAFNMRGNPNYRDVESQVIKNLWGKMWFAKETTVNLEPVYQEPIMYKFSDN</sequence>
<evidence type="ECO:0000313" key="3">
    <source>
        <dbReference type="Proteomes" id="UP000623301"/>
    </source>
</evidence>
<dbReference type="InterPro" id="IPR041662">
    <property type="entry name" value="SusD-like_2"/>
</dbReference>
<dbReference type="PROSITE" id="PS51257">
    <property type="entry name" value="PROKAR_LIPOPROTEIN"/>
    <property type="match status" value="1"/>
</dbReference>
<comment type="caution">
    <text evidence="2">The sequence shown here is derived from an EMBL/GenBank/DDBJ whole genome shotgun (WGS) entry which is preliminary data.</text>
</comment>
<keyword evidence="1" id="KW-0732">Signal</keyword>
<protein>
    <submittedName>
        <fullName evidence="2">SusD/RagB family nutrient-binding outer membrane lipoprotein</fullName>
    </submittedName>
</protein>
<proteinExistence type="predicted"/>
<dbReference type="Pfam" id="PF12771">
    <property type="entry name" value="SusD-like_2"/>
    <property type="match status" value="1"/>
</dbReference>
<dbReference type="RefSeq" id="WP_198842682.1">
    <property type="nucleotide sequence ID" value="NZ_JAEHFJ010000011.1"/>
</dbReference>
<dbReference type="Gene3D" id="1.25.40.390">
    <property type="match status" value="1"/>
</dbReference>
<evidence type="ECO:0000313" key="2">
    <source>
        <dbReference type="EMBL" id="MBJ2176050.1"/>
    </source>
</evidence>
<accession>A0ABS0WVV7</accession>
<reference evidence="2 3" key="1">
    <citation type="submission" date="2020-12" db="EMBL/GenBank/DDBJ databases">
        <title>Aureibaculum luteum sp. nov. and Aureibaculum flavum sp. nov., novel members of the family Flavobacteriaceae isolated from Antarctic intertidal sediments.</title>
        <authorList>
            <person name="He X."/>
            <person name="Zhang X."/>
        </authorList>
    </citation>
    <scope>NUCLEOTIDE SEQUENCE [LARGE SCALE GENOMIC DNA]</scope>
    <source>
        <strain evidence="2 3">A20</strain>
    </source>
</reference>
<dbReference type="Proteomes" id="UP000623301">
    <property type="component" value="Unassembled WGS sequence"/>
</dbReference>
<feature type="signal peptide" evidence="1">
    <location>
        <begin position="1"/>
        <end position="18"/>
    </location>
</feature>